<dbReference type="PATRIC" id="fig|999411.4.peg.548"/>
<name>N9Y5A2_9CLOT</name>
<dbReference type="RefSeq" id="WP_002597069.1">
    <property type="nucleotide sequence ID" value="NZ_KB850956.1"/>
</dbReference>
<comment type="caution">
    <text evidence="1">The sequence shown here is derived from an EMBL/GenBank/DDBJ whole genome shotgun (WGS) entry which is preliminary data.</text>
</comment>
<evidence type="ECO:0000313" key="1">
    <source>
        <dbReference type="EMBL" id="ENZ03379.1"/>
    </source>
</evidence>
<gene>
    <name evidence="1" type="ORF">HMPREF1092_00565</name>
</gene>
<dbReference type="HOGENOM" id="CLU_140176_12_2_9"/>
<organism evidence="1 2">
    <name type="scientific">Clostridium thermobutyricum</name>
    <dbReference type="NCBI Taxonomy" id="29372"/>
    <lineage>
        <taxon>Bacteria</taxon>
        <taxon>Bacillati</taxon>
        <taxon>Bacillota</taxon>
        <taxon>Clostridia</taxon>
        <taxon>Eubacteriales</taxon>
        <taxon>Clostridiaceae</taxon>
        <taxon>Clostridium</taxon>
    </lineage>
</organism>
<proteinExistence type="predicted"/>
<dbReference type="Proteomes" id="UP000013097">
    <property type="component" value="Unassembled WGS sequence"/>
</dbReference>
<protein>
    <submittedName>
        <fullName evidence="1">Excisionase family DNA binding domain-containing protein</fullName>
    </submittedName>
</protein>
<dbReference type="EMBL" id="AGYT01000007">
    <property type="protein sequence ID" value="ENZ03379.1"/>
    <property type="molecule type" value="Genomic_DNA"/>
</dbReference>
<accession>N9Y5A2</accession>
<keyword evidence="2" id="KW-1185">Reference proteome</keyword>
<dbReference type="InterPro" id="IPR038148">
    <property type="entry name" value="Tn1545/Tn916_Xis"/>
</dbReference>
<dbReference type="AlphaFoldDB" id="N9Y5A2"/>
<sequence>MVDVTELQKQHIEKITREKKLITIKECSQLTGIGERKLRELAHTKGFPVIRFGKKCMVVGSLIDEWIINHIGETF</sequence>
<evidence type="ECO:0000313" key="2">
    <source>
        <dbReference type="Proteomes" id="UP000013097"/>
    </source>
</evidence>
<dbReference type="Gene3D" id="3.90.105.50">
    <property type="match status" value="1"/>
</dbReference>
<reference evidence="1 2" key="1">
    <citation type="submission" date="2013-01" db="EMBL/GenBank/DDBJ databases">
        <title>The Genome Sequence of Clostridium colicanis 209318.</title>
        <authorList>
            <consortium name="The Broad Institute Genome Sequencing Platform"/>
            <person name="Earl A."/>
            <person name="Ward D."/>
            <person name="Feldgarden M."/>
            <person name="Gevers D."/>
            <person name="Courvalin P."/>
            <person name="Lambert T."/>
            <person name="Walker B."/>
            <person name="Young S.K."/>
            <person name="Zeng Q."/>
            <person name="Gargeya S."/>
            <person name="Fitzgerald M."/>
            <person name="Haas B."/>
            <person name="Abouelleil A."/>
            <person name="Alvarado L."/>
            <person name="Arachchi H.M."/>
            <person name="Berlin A.M."/>
            <person name="Chapman S.B."/>
            <person name="Dewar J."/>
            <person name="Goldberg J."/>
            <person name="Griggs A."/>
            <person name="Gujja S."/>
            <person name="Hansen M."/>
            <person name="Howarth C."/>
            <person name="Imamovic A."/>
            <person name="Larimer J."/>
            <person name="McCowan C."/>
            <person name="Murphy C."/>
            <person name="Neiman D."/>
            <person name="Pearson M."/>
            <person name="Priest M."/>
            <person name="Roberts A."/>
            <person name="Saif S."/>
            <person name="Shea T."/>
            <person name="Sisk P."/>
            <person name="Sykes S."/>
            <person name="Wortman J."/>
            <person name="Nusbaum C."/>
            <person name="Birren B."/>
        </authorList>
    </citation>
    <scope>NUCLEOTIDE SEQUENCE [LARGE SCALE GENOMIC DNA]</scope>
    <source>
        <strain evidence="1 2">209318</strain>
    </source>
</reference>